<sequence>MLLRYLLAIPAVSIGFASAQTADDGPSTTGEPDVAVTEISDVPLFTPPVEVPRIAPREFRIIRDRRNLSGGRAVDATVVGDPGIPKPPEPPPSAPLTEEQLAEFASYHQTYKFLSIGATVYNGELSRFSWSYEGQHYVGWSNIDFCLLQGLGDIEKGETTYSMFLIAGRINDPPPESGLTLEIPEHPELPSDEVAFVVTQGDPANDDALQGIVALHEIYVTRKDELVIAHEKNLENARQAKAWRDANPPQPKDIKVNFWRR</sequence>
<name>A0ABM7RFU3_9BACT</name>
<dbReference type="EMBL" id="AP024702">
    <property type="protein sequence ID" value="BCX48614.1"/>
    <property type="molecule type" value="Genomic_DNA"/>
</dbReference>
<feature type="chain" id="PRO_5046141451" description="Secreted protein" evidence="2">
    <location>
        <begin position="23"/>
        <end position="261"/>
    </location>
</feature>
<evidence type="ECO:0000313" key="4">
    <source>
        <dbReference type="Proteomes" id="UP001374893"/>
    </source>
</evidence>
<dbReference type="RefSeq" id="WP_338684925.1">
    <property type="nucleotide sequence ID" value="NZ_AP024702.1"/>
</dbReference>
<feature type="signal peptide" evidence="2">
    <location>
        <begin position="1"/>
        <end position="22"/>
    </location>
</feature>
<dbReference type="Proteomes" id="UP001374893">
    <property type="component" value="Chromosome"/>
</dbReference>
<evidence type="ECO:0000256" key="1">
    <source>
        <dbReference type="SAM" id="MobiDB-lite"/>
    </source>
</evidence>
<evidence type="ECO:0008006" key="5">
    <source>
        <dbReference type="Google" id="ProtNLM"/>
    </source>
</evidence>
<keyword evidence="4" id="KW-1185">Reference proteome</keyword>
<gene>
    <name evidence="3" type="ORF">HAHE_25220</name>
</gene>
<keyword evidence="2" id="KW-0732">Signal</keyword>
<feature type="compositionally biased region" description="Pro residues" evidence="1">
    <location>
        <begin position="84"/>
        <end position="94"/>
    </location>
</feature>
<accession>A0ABM7RFU3</accession>
<proteinExistence type="predicted"/>
<evidence type="ECO:0000256" key="2">
    <source>
        <dbReference type="SAM" id="SignalP"/>
    </source>
</evidence>
<feature type="region of interest" description="Disordered" evidence="1">
    <location>
        <begin position="76"/>
        <end position="95"/>
    </location>
</feature>
<evidence type="ECO:0000313" key="3">
    <source>
        <dbReference type="EMBL" id="BCX48614.1"/>
    </source>
</evidence>
<protein>
    <recommendedName>
        <fullName evidence="5">Secreted protein</fullName>
    </recommendedName>
</protein>
<reference evidence="3 4" key="1">
    <citation type="submission" date="2021-06" db="EMBL/GenBank/DDBJ databases">
        <title>Complete genome of Haloferula helveola possessing various polysaccharide degrading enzymes.</title>
        <authorList>
            <person name="Takami H."/>
            <person name="Huang C."/>
            <person name="Hamasaki K."/>
        </authorList>
    </citation>
    <scope>NUCLEOTIDE SEQUENCE [LARGE SCALE GENOMIC DNA]</scope>
    <source>
        <strain evidence="3 4">CN-1</strain>
    </source>
</reference>
<organism evidence="3 4">
    <name type="scientific">Haloferula helveola</name>
    <dbReference type="NCBI Taxonomy" id="490095"/>
    <lineage>
        <taxon>Bacteria</taxon>
        <taxon>Pseudomonadati</taxon>
        <taxon>Verrucomicrobiota</taxon>
        <taxon>Verrucomicrobiia</taxon>
        <taxon>Verrucomicrobiales</taxon>
        <taxon>Verrucomicrobiaceae</taxon>
        <taxon>Haloferula</taxon>
    </lineage>
</organism>